<dbReference type="Proteomes" id="UP000297475">
    <property type="component" value="Unassembled WGS sequence"/>
</dbReference>
<proteinExistence type="inferred from homology"/>
<evidence type="ECO:0000256" key="1">
    <source>
        <dbReference type="ARBA" id="ARBA00006817"/>
    </source>
</evidence>
<evidence type="ECO:0000259" key="2">
    <source>
        <dbReference type="Pfam" id="PF08327"/>
    </source>
</evidence>
<gene>
    <name evidence="3" type="ORF">E4656_00460</name>
</gene>
<comment type="similarity">
    <text evidence="1">Belongs to the AHA1 family.</text>
</comment>
<dbReference type="CDD" id="cd08899">
    <property type="entry name" value="SRPBCC_CalC_Aha1-like_6"/>
    <property type="match status" value="1"/>
</dbReference>
<protein>
    <submittedName>
        <fullName evidence="3">SRPBCC family protein</fullName>
    </submittedName>
</protein>
<dbReference type="SUPFAM" id="SSF55961">
    <property type="entry name" value="Bet v1-like"/>
    <property type="match status" value="1"/>
</dbReference>
<evidence type="ECO:0000313" key="4">
    <source>
        <dbReference type="Proteomes" id="UP000297475"/>
    </source>
</evidence>
<dbReference type="RefSeq" id="WP_135480189.1">
    <property type="nucleotide sequence ID" value="NZ_SRMF01000001.1"/>
</dbReference>
<sequence length="213" mass="23310">MSFDFNAHLGTVTRSVSSLERNGEPARKVSLERIYNTSAEDLWDACTRPERLRRWFLPVEGELKPGGHYQLEGNASGTIAECEPPRFLAVTWEFGGGMSWVELHIRAEENDRSKLILAHICPLDEHWQTYGPGAAGVGWDLGLAGLAAYLGPDSFERFDEEAFFASPEGQSFMTGSSADWGRAAIAAGDDPTQAETAASRTAAFYTGTEAEED</sequence>
<dbReference type="InterPro" id="IPR023393">
    <property type="entry name" value="START-like_dom_sf"/>
</dbReference>
<feature type="domain" description="Activator of Hsp90 ATPase homologue 1/2-like C-terminal" evidence="2">
    <location>
        <begin position="36"/>
        <end position="151"/>
    </location>
</feature>
<dbReference type="OrthoDB" id="8117292at2"/>
<dbReference type="AlphaFoldDB" id="A0A4Z0WE51"/>
<dbReference type="Pfam" id="PF08327">
    <property type="entry name" value="AHSA1"/>
    <property type="match status" value="1"/>
</dbReference>
<reference evidence="3 4" key="1">
    <citation type="submission" date="2019-04" db="EMBL/GenBank/DDBJ databases">
        <title>Natronospirillum operosus gen. nov., sp. nov., a haloalkaliphilic satellite isolated from decaying biomass of laboratory culture of cyanobacterium Geitlerinema sp. and proposal of Natronospirillaceae fam. nov. and Saccharospirillaceae fam. nov.</title>
        <authorList>
            <person name="Kevbrin V."/>
            <person name="Boltyanskaya Y."/>
            <person name="Koziaeva V."/>
            <person name="Grouzdev D.S."/>
            <person name="Park M."/>
            <person name="Cho J."/>
        </authorList>
    </citation>
    <scope>NUCLEOTIDE SEQUENCE [LARGE SCALE GENOMIC DNA]</scope>
    <source>
        <strain evidence="3 4">G-116</strain>
    </source>
</reference>
<accession>A0A4Z0WE51</accession>
<keyword evidence="4" id="KW-1185">Reference proteome</keyword>
<comment type="caution">
    <text evidence="3">The sequence shown here is derived from an EMBL/GenBank/DDBJ whole genome shotgun (WGS) entry which is preliminary data.</text>
</comment>
<name>A0A4Z0WE51_9GAMM</name>
<evidence type="ECO:0000313" key="3">
    <source>
        <dbReference type="EMBL" id="TGG94938.1"/>
    </source>
</evidence>
<dbReference type="EMBL" id="SRMF01000001">
    <property type="protein sequence ID" value="TGG94938.1"/>
    <property type="molecule type" value="Genomic_DNA"/>
</dbReference>
<dbReference type="Gene3D" id="3.30.530.20">
    <property type="match status" value="1"/>
</dbReference>
<organism evidence="3 4">
    <name type="scientific">Natronospirillum operosum</name>
    <dbReference type="NCBI Taxonomy" id="2759953"/>
    <lineage>
        <taxon>Bacteria</taxon>
        <taxon>Pseudomonadati</taxon>
        <taxon>Pseudomonadota</taxon>
        <taxon>Gammaproteobacteria</taxon>
        <taxon>Oceanospirillales</taxon>
        <taxon>Natronospirillaceae</taxon>
        <taxon>Natronospirillum</taxon>
    </lineage>
</organism>
<dbReference type="InterPro" id="IPR013538">
    <property type="entry name" value="ASHA1/2-like_C"/>
</dbReference>